<evidence type="ECO:0000313" key="3">
    <source>
        <dbReference type="Proteomes" id="UP001059272"/>
    </source>
</evidence>
<dbReference type="PANTHER" id="PTHR43767">
    <property type="entry name" value="LONG-CHAIN-FATTY-ACID--COA LIGASE"/>
    <property type="match status" value="1"/>
</dbReference>
<accession>A0AAE9NNV2</accession>
<proteinExistence type="predicted"/>
<evidence type="ECO:0000259" key="1">
    <source>
        <dbReference type="Pfam" id="PF00501"/>
    </source>
</evidence>
<name>A0AAE9NNV2_9GAMM</name>
<dbReference type="AlphaFoldDB" id="A0AAE9NNV2"/>
<feature type="domain" description="AMP-dependent synthetase/ligase" evidence="1">
    <location>
        <begin position="8"/>
        <end position="339"/>
    </location>
</feature>
<dbReference type="SUPFAM" id="SSF56801">
    <property type="entry name" value="Acetyl-CoA synthetase-like"/>
    <property type="match status" value="1"/>
</dbReference>
<dbReference type="Pfam" id="PF00501">
    <property type="entry name" value="AMP-binding"/>
    <property type="match status" value="1"/>
</dbReference>
<dbReference type="InterPro" id="IPR000873">
    <property type="entry name" value="AMP-dep_synth/lig_dom"/>
</dbReference>
<dbReference type="InterPro" id="IPR050237">
    <property type="entry name" value="ATP-dep_AMP-bd_enzyme"/>
</dbReference>
<sequence>MFLDLEQRDPTALAAIDEQGRQLSYGELCAQGKQLSEQVPVGSLVFLLTENTFGSLIGYVGFLSHGIVPLMLDKDLDKVLCEQLISTYRPAYLWRPQGEEGQSQDAIFSLENYELVPTGLVHCPLHQDLALLVSTSGSTGSPRLVRQSHRNILSNARSIVEYLAISSRERPVLNLPMNYVYGLSIINSHLLQGATLLLTTRSIMQREFWSFIKEYRASSLAGVPYTYEMLKKLRFMSMKLPSLKTLTQAGGKLLPELQAEFSHYAKESGRVFIVMYGAAEATSRMGYLPAEKALEKCGSMGIPIPGGRFAIVDENGDTIEGDGSVGELVYYGDNVALGYAESDTDLQLGDERSGRLNTGDMVKRDRDGYYYVVGRKKRFLKIFGNRVGLDEVEIMIRSTFPDLGCACGGTDDRLYIFITDDTLSEQIRQFIALKTQLNHSAFRVKALPSLPKNNAGKILYAKLEAYYDPL</sequence>
<dbReference type="RefSeq" id="WP_258882533.1">
    <property type="nucleotide sequence ID" value="NZ_CP090065.1"/>
</dbReference>
<dbReference type="EMBL" id="CP090065">
    <property type="protein sequence ID" value="UVO06852.1"/>
    <property type="molecule type" value="Genomic_DNA"/>
</dbReference>
<gene>
    <name evidence="2" type="ORF">LW347_13080</name>
</gene>
<dbReference type="Proteomes" id="UP001059272">
    <property type="component" value="Chromosome"/>
</dbReference>
<reference evidence="2" key="1">
    <citation type="submission" date="2021-12" db="EMBL/GenBank/DDBJ databases">
        <title>Genome sequence of novel Pectobacterium sp. causing blackleg.</title>
        <authorList>
            <person name="Wang J."/>
        </authorList>
    </citation>
    <scope>NUCLEOTIDE SEQUENCE</scope>
    <source>
        <strain evidence="2">BY21311</strain>
    </source>
</reference>
<evidence type="ECO:0000313" key="2">
    <source>
        <dbReference type="EMBL" id="UVO06852.1"/>
    </source>
</evidence>
<dbReference type="Gene3D" id="3.40.50.12780">
    <property type="entry name" value="N-terminal domain of ligase-like"/>
    <property type="match status" value="1"/>
</dbReference>
<organism evidence="2 3">
    <name type="scientific">Pectobacterium polonicum</name>
    <dbReference type="NCBI Taxonomy" id="2485124"/>
    <lineage>
        <taxon>Bacteria</taxon>
        <taxon>Pseudomonadati</taxon>
        <taxon>Pseudomonadota</taxon>
        <taxon>Gammaproteobacteria</taxon>
        <taxon>Enterobacterales</taxon>
        <taxon>Pectobacteriaceae</taxon>
        <taxon>Pectobacterium</taxon>
    </lineage>
</organism>
<dbReference type="PANTHER" id="PTHR43767:SF1">
    <property type="entry name" value="NONRIBOSOMAL PEPTIDE SYNTHASE PES1 (EUROFUNG)-RELATED"/>
    <property type="match status" value="1"/>
</dbReference>
<dbReference type="InterPro" id="IPR042099">
    <property type="entry name" value="ANL_N_sf"/>
</dbReference>
<protein>
    <submittedName>
        <fullName evidence="2">AMP-binding protein</fullName>
    </submittedName>
</protein>
<dbReference type="KEGG" id="ppoo:LW347_13080"/>